<gene>
    <name evidence="11 12 13" type="primary">LOC103507660</name>
</gene>
<keyword evidence="5" id="KW-0342">GTP-binding</keyword>
<dbReference type="GO" id="GO:0005886">
    <property type="term" value="C:plasma membrane"/>
    <property type="evidence" value="ECO:0007669"/>
    <property type="project" value="UniProtKB-SubCell"/>
</dbReference>
<evidence type="ECO:0000256" key="6">
    <source>
        <dbReference type="ARBA" id="ARBA00023136"/>
    </source>
</evidence>
<dbReference type="FunFam" id="3.40.50.300:FF:000475">
    <property type="entry name" value="GTP-binding protein Rhes"/>
    <property type="match status" value="1"/>
</dbReference>
<evidence type="ECO:0000256" key="4">
    <source>
        <dbReference type="ARBA" id="ARBA00022741"/>
    </source>
</evidence>
<dbReference type="PROSITE" id="PS51421">
    <property type="entry name" value="RAS"/>
    <property type="match status" value="1"/>
</dbReference>
<dbReference type="AlphaFoldDB" id="A0A3Q0IV94"/>
<dbReference type="PaxDb" id="121845-A0A3Q0IV94"/>
<evidence type="ECO:0000256" key="8">
    <source>
        <dbReference type="ARBA" id="ARBA00023289"/>
    </source>
</evidence>
<protein>
    <submittedName>
        <fullName evidence="11 12">Ras-related protein Rap1-like</fullName>
    </submittedName>
</protein>
<keyword evidence="8" id="KW-0636">Prenylation</keyword>
<dbReference type="PANTHER" id="PTHR46149">
    <property type="entry name" value="MIP08469P"/>
    <property type="match status" value="1"/>
</dbReference>
<reference evidence="11 12" key="1">
    <citation type="submission" date="2025-04" db="UniProtKB">
        <authorList>
            <consortium name="RefSeq"/>
        </authorList>
    </citation>
    <scope>IDENTIFICATION</scope>
</reference>
<keyword evidence="3" id="KW-0488">Methylation</keyword>
<sequence length="235" mass="26276">MPGACERLRLHSLGTESTSSSGTGVGLQKDKRRVVVMGGARVGKSSIISQFLYDRFISRYKETVEELHRGEYELPDGAQLTLDILDTSGAYQFPAMRELSISTADAFVLVYAVDDASTWDVVKDLREQIVNKRGLMVPIVVVGNKCELEFKDVRREIAETIALYDWQCGFVECSAKENYNIVQVFKELLAQAKVQYNLSPAVRRRRQSLPNYIGTTGSASSKGRYMLKRNSCTVA</sequence>
<dbReference type="OrthoDB" id="265044at2759"/>
<dbReference type="SMART" id="SM00173">
    <property type="entry name" value="RAS"/>
    <property type="match status" value="1"/>
</dbReference>
<evidence type="ECO:0000256" key="7">
    <source>
        <dbReference type="ARBA" id="ARBA00023288"/>
    </source>
</evidence>
<dbReference type="PRINTS" id="PR00449">
    <property type="entry name" value="RASTRNSFRMNG"/>
</dbReference>
<dbReference type="PROSITE" id="PS51419">
    <property type="entry name" value="RAB"/>
    <property type="match status" value="1"/>
</dbReference>
<evidence type="ECO:0000313" key="13">
    <source>
        <dbReference type="RefSeq" id="XP_026678282.1"/>
    </source>
</evidence>
<evidence type="ECO:0000313" key="12">
    <source>
        <dbReference type="RefSeq" id="XP_026678281.1"/>
    </source>
</evidence>
<evidence type="ECO:0000256" key="9">
    <source>
        <dbReference type="ARBA" id="ARBA00038061"/>
    </source>
</evidence>
<keyword evidence="4" id="KW-0547">Nucleotide-binding</keyword>
<keyword evidence="2" id="KW-1003">Cell membrane</keyword>
<dbReference type="RefSeq" id="XP_026678281.1">
    <property type="nucleotide sequence ID" value="XM_026822480.1"/>
</dbReference>
<dbReference type="InterPro" id="IPR052236">
    <property type="entry name" value="Small_GTPase_RasD"/>
</dbReference>
<dbReference type="STRING" id="121845.A0A3Q0IV94"/>
<dbReference type="NCBIfam" id="TIGR00231">
    <property type="entry name" value="small_GTP"/>
    <property type="match status" value="1"/>
</dbReference>
<evidence type="ECO:0000256" key="2">
    <source>
        <dbReference type="ARBA" id="ARBA00022475"/>
    </source>
</evidence>
<dbReference type="InterPro" id="IPR005225">
    <property type="entry name" value="Small_GTP-bd"/>
</dbReference>
<dbReference type="KEGG" id="dci:103507660"/>
<accession>A0A3Q0IV94</accession>
<evidence type="ECO:0000313" key="11">
    <source>
        <dbReference type="RefSeq" id="XP_026678280.1"/>
    </source>
</evidence>
<dbReference type="SUPFAM" id="SSF52540">
    <property type="entry name" value="P-loop containing nucleoside triphosphate hydrolases"/>
    <property type="match status" value="1"/>
</dbReference>
<dbReference type="InterPro" id="IPR001806">
    <property type="entry name" value="Small_GTPase"/>
</dbReference>
<dbReference type="InterPro" id="IPR027417">
    <property type="entry name" value="P-loop_NTPase"/>
</dbReference>
<dbReference type="Proteomes" id="UP000079169">
    <property type="component" value="Unplaced"/>
</dbReference>
<dbReference type="PANTHER" id="PTHR46149:SF7">
    <property type="entry name" value="GTP-BINDING PROTEIN DI-RAS2"/>
    <property type="match status" value="1"/>
</dbReference>
<keyword evidence="6" id="KW-0472">Membrane</keyword>
<dbReference type="RefSeq" id="XP_026678280.1">
    <property type="nucleotide sequence ID" value="XM_026822479.1"/>
</dbReference>
<dbReference type="Pfam" id="PF00071">
    <property type="entry name" value="Ras"/>
    <property type="match status" value="1"/>
</dbReference>
<dbReference type="Gene3D" id="3.40.50.300">
    <property type="entry name" value="P-loop containing nucleotide triphosphate hydrolases"/>
    <property type="match status" value="1"/>
</dbReference>
<evidence type="ECO:0000256" key="3">
    <source>
        <dbReference type="ARBA" id="ARBA00022481"/>
    </source>
</evidence>
<dbReference type="SMART" id="SM00175">
    <property type="entry name" value="RAB"/>
    <property type="match status" value="1"/>
</dbReference>
<evidence type="ECO:0000256" key="1">
    <source>
        <dbReference type="ARBA" id="ARBA00004193"/>
    </source>
</evidence>
<comment type="subcellular location">
    <subcellularLocation>
        <location evidence="1">Cell membrane</location>
        <topology evidence="1">Lipid-anchor</topology>
    </subcellularLocation>
</comment>
<dbReference type="RefSeq" id="XP_026678282.1">
    <property type="nucleotide sequence ID" value="XM_026822481.1"/>
</dbReference>
<dbReference type="GO" id="GO:0005525">
    <property type="term" value="F:GTP binding"/>
    <property type="evidence" value="ECO:0007669"/>
    <property type="project" value="UniProtKB-KW"/>
</dbReference>
<keyword evidence="10" id="KW-1185">Reference proteome</keyword>
<keyword evidence="7" id="KW-0449">Lipoprotein</keyword>
<dbReference type="SMART" id="SM00174">
    <property type="entry name" value="RHO"/>
    <property type="match status" value="1"/>
</dbReference>
<dbReference type="PROSITE" id="PS51420">
    <property type="entry name" value="RHO"/>
    <property type="match status" value="1"/>
</dbReference>
<name>A0A3Q0IV94_DIACI</name>
<evidence type="ECO:0000313" key="10">
    <source>
        <dbReference type="Proteomes" id="UP000079169"/>
    </source>
</evidence>
<comment type="similarity">
    <text evidence="9">Belongs to the small GTPase superfamily. RasD family.</text>
</comment>
<dbReference type="GeneID" id="103507660"/>
<dbReference type="GO" id="GO:0003924">
    <property type="term" value="F:GTPase activity"/>
    <property type="evidence" value="ECO:0007669"/>
    <property type="project" value="InterPro"/>
</dbReference>
<proteinExistence type="inferred from homology"/>
<organism evidence="10 11">
    <name type="scientific">Diaphorina citri</name>
    <name type="common">Asian citrus psyllid</name>
    <dbReference type="NCBI Taxonomy" id="121845"/>
    <lineage>
        <taxon>Eukaryota</taxon>
        <taxon>Metazoa</taxon>
        <taxon>Ecdysozoa</taxon>
        <taxon>Arthropoda</taxon>
        <taxon>Hexapoda</taxon>
        <taxon>Insecta</taxon>
        <taxon>Pterygota</taxon>
        <taxon>Neoptera</taxon>
        <taxon>Paraneoptera</taxon>
        <taxon>Hemiptera</taxon>
        <taxon>Sternorrhyncha</taxon>
        <taxon>Psylloidea</taxon>
        <taxon>Psyllidae</taxon>
        <taxon>Diaphorininae</taxon>
        <taxon>Diaphorina</taxon>
    </lineage>
</organism>
<evidence type="ECO:0000256" key="5">
    <source>
        <dbReference type="ARBA" id="ARBA00023134"/>
    </source>
</evidence>